<organism evidence="1 2">
    <name type="scientific">Lepraria finkii</name>
    <dbReference type="NCBI Taxonomy" id="1340010"/>
    <lineage>
        <taxon>Eukaryota</taxon>
        <taxon>Fungi</taxon>
        <taxon>Dikarya</taxon>
        <taxon>Ascomycota</taxon>
        <taxon>Pezizomycotina</taxon>
        <taxon>Lecanoromycetes</taxon>
        <taxon>OSLEUM clade</taxon>
        <taxon>Lecanoromycetidae</taxon>
        <taxon>Lecanorales</taxon>
        <taxon>Lecanorineae</taxon>
        <taxon>Stereocaulaceae</taxon>
        <taxon>Lepraria</taxon>
    </lineage>
</organism>
<dbReference type="Proteomes" id="UP001590951">
    <property type="component" value="Unassembled WGS sequence"/>
</dbReference>
<gene>
    <name evidence="1" type="ORF">ABVK25_003175</name>
</gene>
<accession>A0ABR4BG17</accession>
<sequence length="204" mass="24160">MKIEDIKDKRLRSKIKGIREVFPQFSIGAYKGALERKRCQFDDALQLLADQEVLPNQQKRTQLHNFDFSHLLDLYFLAADWDIPVLKSVVIDYLIDASFNHEISLNRSKDIYRYIEEGDQLRRLWTDFYLWQIHEAHLQFAADYHWLHPAFLRNLNATHIAIRDKAVLDTPPYQEDPAAYHQRDEGSGRCCCRSLLEGDAYEYR</sequence>
<proteinExistence type="predicted"/>
<protein>
    <submittedName>
        <fullName evidence="1">Uncharacterized protein</fullName>
    </submittedName>
</protein>
<dbReference type="EMBL" id="JBHFEH010000007">
    <property type="protein sequence ID" value="KAL2056780.1"/>
    <property type="molecule type" value="Genomic_DNA"/>
</dbReference>
<name>A0ABR4BG17_9LECA</name>
<reference evidence="1 2" key="1">
    <citation type="submission" date="2024-09" db="EMBL/GenBank/DDBJ databases">
        <title>Rethinking Asexuality: The Enigmatic Case of Functional Sexual Genes in Lepraria (Stereocaulaceae).</title>
        <authorList>
            <person name="Doellman M."/>
            <person name="Sun Y."/>
            <person name="Barcenas-Pena A."/>
            <person name="Lumbsch H.T."/>
            <person name="Grewe F."/>
        </authorList>
    </citation>
    <scope>NUCLEOTIDE SEQUENCE [LARGE SCALE GENOMIC DNA]</scope>
    <source>
        <strain evidence="1 2">Grewe 0041</strain>
    </source>
</reference>
<evidence type="ECO:0000313" key="2">
    <source>
        <dbReference type="Proteomes" id="UP001590951"/>
    </source>
</evidence>
<evidence type="ECO:0000313" key="1">
    <source>
        <dbReference type="EMBL" id="KAL2056780.1"/>
    </source>
</evidence>
<keyword evidence="2" id="KW-1185">Reference proteome</keyword>
<comment type="caution">
    <text evidence="1">The sequence shown here is derived from an EMBL/GenBank/DDBJ whole genome shotgun (WGS) entry which is preliminary data.</text>
</comment>